<evidence type="ECO:0000256" key="4">
    <source>
        <dbReference type="ARBA" id="ARBA00023080"/>
    </source>
</evidence>
<dbReference type="EC" id="3.6.1.23" evidence="2"/>
<dbReference type="NCBIfam" id="NF001862">
    <property type="entry name" value="PRK00601.1"/>
    <property type="match status" value="1"/>
</dbReference>
<name>A0ABW0P5F9_9HYPH</name>
<gene>
    <name evidence="7" type="primary">dut</name>
    <name evidence="7" type="ORF">ACFPN9_20115</name>
</gene>
<dbReference type="SUPFAM" id="SSF51283">
    <property type="entry name" value="dUTPase-like"/>
    <property type="match status" value="1"/>
</dbReference>
<protein>
    <recommendedName>
        <fullName evidence="2">dUTP diphosphatase</fullName>
        <ecNumber evidence="2">3.6.1.23</ecNumber>
    </recommendedName>
</protein>
<dbReference type="InterPro" id="IPR036157">
    <property type="entry name" value="dUTPase-like_sf"/>
</dbReference>
<evidence type="ECO:0000256" key="3">
    <source>
        <dbReference type="ARBA" id="ARBA00022801"/>
    </source>
</evidence>
<dbReference type="Pfam" id="PF00692">
    <property type="entry name" value="dUTPase"/>
    <property type="match status" value="1"/>
</dbReference>
<dbReference type="InterPro" id="IPR029054">
    <property type="entry name" value="dUTPase-like"/>
</dbReference>
<evidence type="ECO:0000256" key="5">
    <source>
        <dbReference type="ARBA" id="ARBA00047686"/>
    </source>
</evidence>
<keyword evidence="3 7" id="KW-0378">Hydrolase</keyword>
<dbReference type="InterPro" id="IPR033704">
    <property type="entry name" value="dUTPase_trimeric"/>
</dbReference>
<sequence>MPPIVKMRRLSDEVLGAPGRSGLPLPQYQTAGAAAFDLAAALAEHEIVTVLPQQVVLIHTGFSMEIPVGYEGQIRARSGISVKHKIIPINAPGTIDSDYVKGPVMVALYNAGLEPYQVTRGMRIAQMVIAPAEQAVIQEAFDAPPETARGAGGFGSTGA</sequence>
<feature type="domain" description="dUTPase-like" evidence="6">
    <location>
        <begin position="24"/>
        <end position="158"/>
    </location>
</feature>
<dbReference type="NCBIfam" id="TIGR00576">
    <property type="entry name" value="dut"/>
    <property type="match status" value="1"/>
</dbReference>
<comment type="similarity">
    <text evidence="1">Belongs to the dUTPase family.</text>
</comment>
<dbReference type="EMBL" id="JBHSLU010000063">
    <property type="protein sequence ID" value="MFC5507551.1"/>
    <property type="molecule type" value="Genomic_DNA"/>
</dbReference>
<comment type="caution">
    <text evidence="7">The sequence shown here is derived from an EMBL/GenBank/DDBJ whole genome shotgun (WGS) entry which is preliminary data.</text>
</comment>
<dbReference type="RefSeq" id="WP_377817484.1">
    <property type="nucleotide sequence ID" value="NZ_JBHSLU010000063.1"/>
</dbReference>
<reference evidence="8" key="1">
    <citation type="journal article" date="2019" name="Int. J. Syst. Evol. Microbiol.">
        <title>The Global Catalogue of Microorganisms (GCM) 10K type strain sequencing project: providing services to taxonomists for standard genome sequencing and annotation.</title>
        <authorList>
            <consortium name="The Broad Institute Genomics Platform"/>
            <consortium name="The Broad Institute Genome Sequencing Center for Infectious Disease"/>
            <person name="Wu L."/>
            <person name="Ma J."/>
        </authorList>
    </citation>
    <scope>NUCLEOTIDE SEQUENCE [LARGE SCALE GENOMIC DNA]</scope>
    <source>
        <strain evidence="8">CCUG 43117</strain>
    </source>
</reference>
<accession>A0ABW0P5F9</accession>
<keyword evidence="8" id="KW-1185">Reference proteome</keyword>
<comment type="catalytic activity">
    <reaction evidence="5">
        <text>dUTP + H2O = dUMP + diphosphate + H(+)</text>
        <dbReference type="Rhea" id="RHEA:10248"/>
        <dbReference type="ChEBI" id="CHEBI:15377"/>
        <dbReference type="ChEBI" id="CHEBI:15378"/>
        <dbReference type="ChEBI" id="CHEBI:33019"/>
        <dbReference type="ChEBI" id="CHEBI:61555"/>
        <dbReference type="ChEBI" id="CHEBI:246422"/>
        <dbReference type="EC" id="3.6.1.23"/>
    </reaction>
</comment>
<dbReference type="Proteomes" id="UP001596060">
    <property type="component" value="Unassembled WGS sequence"/>
</dbReference>
<dbReference type="CDD" id="cd07557">
    <property type="entry name" value="trimeric_dUTPase"/>
    <property type="match status" value="1"/>
</dbReference>
<dbReference type="InterPro" id="IPR008181">
    <property type="entry name" value="dUTPase"/>
</dbReference>
<dbReference type="GO" id="GO:0004170">
    <property type="term" value="F:dUTP diphosphatase activity"/>
    <property type="evidence" value="ECO:0007669"/>
    <property type="project" value="UniProtKB-EC"/>
</dbReference>
<keyword evidence="4" id="KW-0546">Nucleotide metabolism</keyword>
<dbReference type="Gene3D" id="2.70.40.10">
    <property type="match status" value="1"/>
</dbReference>
<evidence type="ECO:0000313" key="8">
    <source>
        <dbReference type="Proteomes" id="UP001596060"/>
    </source>
</evidence>
<proteinExistence type="inferred from homology"/>
<evidence type="ECO:0000259" key="6">
    <source>
        <dbReference type="Pfam" id="PF00692"/>
    </source>
</evidence>
<evidence type="ECO:0000256" key="1">
    <source>
        <dbReference type="ARBA" id="ARBA00006581"/>
    </source>
</evidence>
<dbReference type="PANTHER" id="PTHR11241">
    <property type="entry name" value="DEOXYURIDINE 5'-TRIPHOSPHATE NUCLEOTIDOHYDROLASE"/>
    <property type="match status" value="1"/>
</dbReference>
<organism evidence="7 8">
    <name type="scientific">Bosea massiliensis</name>
    <dbReference type="NCBI Taxonomy" id="151419"/>
    <lineage>
        <taxon>Bacteria</taxon>
        <taxon>Pseudomonadati</taxon>
        <taxon>Pseudomonadota</taxon>
        <taxon>Alphaproteobacteria</taxon>
        <taxon>Hyphomicrobiales</taxon>
        <taxon>Boseaceae</taxon>
        <taxon>Bosea</taxon>
    </lineage>
</organism>
<evidence type="ECO:0000313" key="7">
    <source>
        <dbReference type="EMBL" id="MFC5507551.1"/>
    </source>
</evidence>
<evidence type="ECO:0000256" key="2">
    <source>
        <dbReference type="ARBA" id="ARBA00012379"/>
    </source>
</evidence>
<dbReference type="PANTHER" id="PTHR11241:SF0">
    <property type="entry name" value="DEOXYURIDINE 5'-TRIPHOSPHATE NUCLEOTIDOHYDROLASE"/>
    <property type="match status" value="1"/>
</dbReference>